<protein>
    <recommendedName>
        <fullName evidence="2">HTH cro/C1-type domain-containing protein</fullName>
    </recommendedName>
</protein>
<name>A0A6I3L6C8_9NOCA</name>
<dbReference type="EMBL" id="WMBB01000012">
    <property type="protein sequence ID" value="MTE16065.1"/>
    <property type="molecule type" value="Genomic_DNA"/>
</dbReference>
<dbReference type="AlphaFoldDB" id="A0A6I3L6C8"/>
<feature type="region of interest" description="Disordered" evidence="1">
    <location>
        <begin position="1"/>
        <end position="21"/>
    </location>
</feature>
<accession>A0A6I3L6C8</accession>
<proteinExistence type="predicted"/>
<evidence type="ECO:0000313" key="4">
    <source>
        <dbReference type="Proteomes" id="UP000432464"/>
    </source>
</evidence>
<keyword evidence="4" id="KW-1185">Reference proteome</keyword>
<comment type="caution">
    <text evidence="3">The sequence shown here is derived from an EMBL/GenBank/DDBJ whole genome shotgun (WGS) entry which is preliminary data.</text>
</comment>
<reference evidence="3 4" key="1">
    <citation type="submission" date="2019-11" db="EMBL/GenBank/DDBJ databases">
        <title>Nocardia sp. nov. CT2-14 isolated from soil.</title>
        <authorList>
            <person name="Kanchanasin P."/>
            <person name="Tanasupawat S."/>
            <person name="Yuki M."/>
            <person name="Kudo T."/>
        </authorList>
    </citation>
    <scope>NUCLEOTIDE SEQUENCE [LARGE SCALE GENOMIC DNA]</scope>
    <source>
        <strain evidence="3 4">CT2-14</strain>
    </source>
</reference>
<dbReference type="Proteomes" id="UP000432464">
    <property type="component" value="Unassembled WGS sequence"/>
</dbReference>
<gene>
    <name evidence="3" type="ORF">GLP40_25240</name>
</gene>
<evidence type="ECO:0000313" key="3">
    <source>
        <dbReference type="EMBL" id="MTE16065.1"/>
    </source>
</evidence>
<dbReference type="InterPro" id="IPR001387">
    <property type="entry name" value="Cro/C1-type_HTH"/>
</dbReference>
<evidence type="ECO:0000259" key="2">
    <source>
        <dbReference type="PROSITE" id="PS50943"/>
    </source>
</evidence>
<dbReference type="PROSITE" id="PS50943">
    <property type="entry name" value="HTH_CROC1"/>
    <property type="match status" value="1"/>
</dbReference>
<dbReference type="RefSeq" id="WP_154790477.1">
    <property type="nucleotide sequence ID" value="NZ_WMBB01000012.1"/>
</dbReference>
<dbReference type="GO" id="GO:0003677">
    <property type="term" value="F:DNA binding"/>
    <property type="evidence" value="ECO:0007669"/>
    <property type="project" value="InterPro"/>
</dbReference>
<dbReference type="Gene3D" id="1.10.260.40">
    <property type="entry name" value="lambda repressor-like DNA-binding domains"/>
    <property type="match status" value="1"/>
</dbReference>
<evidence type="ECO:0000256" key="1">
    <source>
        <dbReference type="SAM" id="MobiDB-lite"/>
    </source>
</evidence>
<organism evidence="3 4">
    <name type="scientific">Nocardia aurantiaca</name>
    <dbReference type="NCBI Taxonomy" id="2675850"/>
    <lineage>
        <taxon>Bacteria</taxon>
        <taxon>Bacillati</taxon>
        <taxon>Actinomycetota</taxon>
        <taxon>Actinomycetes</taxon>
        <taxon>Mycobacteriales</taxon>
        <taxon>Nocardiaceae</taxon>
        <taxon>Nocardia</taxon>
    </lineage>
</organism>
<sequence length="186" mass="20383">MTARRGNDPSRPATPDPAPRKRLHTLFGTAPAKSQWIHTADLDQPPLSQDFSARLNMLFQAWESEHGHRLTYNKVVEDLASAGHTVSRSYLSLLRSGQRSNPSDGVVVALAAFFDAEVEYVRTGVSAGGSPTDRFIAEKFGNAPLRRLIRNAAGLSKGSIESLEYLADRLRVMEGLPSDRHTADIS</sequence>
<dbReference type="InterPro" id="IPR010982">
    <property type="entry name" value="Lambda_DNA-bd_dom_sf"/>
</dbReference>
<feature type="domain" description="HTH cro/C1-type" evidence="2">
    <location>
        <begin position="86"/>
        <end position="121"/>
    </location>
</feature>